<reference evidence="2 3" key="1">
    <citation type="submission" date="2014-03" db="EMBL/GenBank/DDBJ databases">
        <title>Draft genome of the hookworm Oesophagostomum dentatum.</title>
        <authorList>
            <person name="Mitreva M."/>
        </authorList>
    </citation>
    <scope>NUCLEOTIDE SEQUENCE [LARGE SCALE GENOMIC DNA]</scope>
    <source>
        <strain evidence="2 3">OD-Hann</strain>
    </source>
</reference>
<dbReference type="Proteomes" id="UP000053660">
    <property type="component" value="Unassembled WGS sequence"/>
</dbReference>
<organism evidence="2 3">
    <name type="scientific">Oesophagostomum dentatum</name>
    <name type="common">Nodular worm</name>
    <dbReference type="NCBI Taxonomy" id="61180"/>
    <lineage>
        <taxon>Eukaryota</taxon>
        <taxon>Metazoa</taxon>
        <taxon>Ecdysozoa</taxon>
        <taxon>Nematoda</taxon>
        <taxon>Chromadorea</taxon>
        <taxon>Rhabditida</taxon>
        <taxon>Rhabditina</taxon>
        <taxon>Rhabditomorpha</taxon>
        <taxon>Strongyloidea</taxon>
        <taxon>Strongylidae</taxon>
        <taxon>Oesophagostomum</taxon>
    </lineage>
</organism>
<evidence type="ECO:0008006" key="4">
    <source>
        <dbReference type="Google" id="ProtNLM"/>
    </source>
</evidence>
<dbReference type="AlphaFoldDB" id="A0A0B1TAU8"/>
<evidence type="ECO:0000313" key="3">
    <source>
        <dbReference type="Proteomes" id="UP000053660"/>
    </source>
</evidence>
<feature type="signal peptide" evidence="1">
    <location>
        <begin position="1"/>
        <end position="22"/>
    </location>
</feature>
<protein>
    <recommendedName>
        <fullName evidence="4">Trypsin Inhibitor like cysteine rich domain protein</fullName>
    </recommendedName>
</protein>
<feature type="chain" id="PRO_5002062355" description="Trypsin Inhibitor like cysteine rich domain protein" evidence="1">
    <location>
        <begin position="23"/>
        <end position="209"/>
    </location>
</feature>
<evidence type="ECO:0000256" key="1">
    <source>
        <dbReference type="SAM" id="SignalP"/>
    </source>
</evidence>
<keyword evidence="1" id="KW-0732">Signal</keyword>
<gene>
    <name evidence="2" type="ORF">OESDEN_07164</name>
</gene>
<name>A0A0B1TAU8_OESDE</name>
<keyword evidence="3" id="KW-1185">Reference proteome</keyword>
<dbReference type="EMBL" id="KN551042">
    <property type="protein sequence ID" value="KHJ92937.1"/>
    <property type="molecule type" value="Genomic_DNA"/>
</dbReference>
<sequence>MVAGREFTAFFVLIAAAVYITAQRDNSTQNPFPEGSGNITDNETEIIPCEEMNCTEGTCCQLGKQICPPMWQCFNRPTECQPFSGNETSNSTLGDMGNNTVLCPASSEEGSGWDGEGSALDEYFERGNCSSHMYSATCGPDCPQDCTGDYVIGDASFMLEAKYAKLNTGPKCLSISCSQEERCFCIPGYVLLKSNDTASGCVLKKDCPH</sequence>
<proteinExistence type="predicted"/>
<dbReference type="OrthoDB" id="5834364at2759"/>
<dbReference type="Gene3D" id="2.10.25.10">
    <property type="entry name" value="Laminin"/>
    <property type="match status" value="1"/>
</dbReference>
<accession>A0A0B1TAU8</accession>
<evidence type="ECO:0000313" key="2">
    <source>
        <dbReference type="EMBL" id="KHJ92937.1"/>
    </source>
</evidence>